<evidence type="ECO:0000256" key="1">
    <source>
        <dbReference type="PIRSR" id="PIRSR601310-1"/>
    </source>
</evidence>
<dbReference type="PRINTS" id="PR00332">
    <property type="entry name" value="HISTRIAD"/>
</dbReference>
<accession>A0AAW6U2U8</accession>
<feature type="short sequence motif" description="Histidine triad motif" evidence="2 3">
    <location>
        <begin position="96"/>
        <end position="100"/>
    </location>
</feature>
<keyword evidence="5" id="KW-0489">Methyltransferase</keyword>
<dbReference type="InterPro" id="IPR001310">
    <property type="entry name" value="Histidine_triad_HIT"/>
</dbReference>
<dbReference type="PANTHER" id="PTHR46648">
    <property type="entry name" value="HIT FAMILY PROTEIN 1"/>
    <property type="match status" value="1"/>
</dbReference>
<dbReference type="InterPro" id="IPR036265">
    <property type="entry name" value="HIT-like_sf"/>
</dbReference>
<feature type="domain" description="HIT" evidence="4">
    <location>
        <begin position="4"/>
        <end position="112"/>
    </location>
</feature>
<evidence type="ECO:0000259" key="4">
    <source>
        <dbReference type="PROSITE" id="PS51084"/>
    </source>
</evidence>
<keyword evidence="6" id="KW-1185">Reference proteome</keyword>
<dbReference type="GO" id="GO:0009117">
    <property type="term" value="P:nucleotide metabolic process"/>
    <property type="evidence" value="ECO:0007669"/>
    <property type="project" value="TreeGrafter"/>
</dbReference>
<dbReference type="SUPFAM" id="SSF54197">
    <property type="entry name" value="HIT-like"/>
    <property type="match status" value="1"/>
</dbReference>
<dbReference type="AlphaFoldDB" id="A0AAW6U2U8"/>
<evidence type="ECO:0000256" key="2">
    <source>
        <dbReference type="PIRSR" id="PIRSR601310-3"/>
    </source>
</evidence>
<keyword evidence="5" id="KW-0808">Transferase</keyword>
<evidence type="ECO:0000256" key="3">
    <source>
        <dbReference type="PROSITE-ProRule" id="PRU00464"/>
    </source>
</evidence>
<proteinExistence type="predicted"/>
<feature type="active site" description="Tele-AMP-histidine intermediate" evidence="1">
    <location>
        <position position="98"/>
    </location>
</feature>
<comment type="caution">
    <text evidence="5">The sequence shown here is derived from an EMBL/GenBank/DDBJ whole genome shotgun (WGS) entry which is preliminary data.</text>
</comment>
<sequence>MPSIFSKIIAKEIPAHFVYEDDRVVAFLDISQATKGHTLVVTKEEYTDILGMPEELSAHLFKVVTILSKAITKAFNPQGVNILSNNGETAGQTVFHFHMHIIPRYEKSDVTFLLKNNMGSLSTDDYRERAKLIKAALS</sequence>
<reference evidence="5" key="1">
    <citation type="submission" date="2023-05" db="EMBL/GenBank/DDBJ databases">
        <title>Mariniplasma microaerophilum sp. nov., a novel anaerobic mollicute isolated from terrestrial mud volcano, Taman Peninsula, Russia.</title>
        <authorList>
            <person name="Khomyakova M.A."/>
            <person name="Merkel A.Y."/>
            <person name="Slobodkin A.I."/>
        </authorList>
    </citation>
    <scope>NUCLEOTIDE SEQUENCE</scope>
    <source>
        <strain evidence="5">M4Ah</strain>
    </source>
</reference>
<evidence type="ECO:0000313" key="5">
    <source>
        <dbReference type="EMBL" id="MDI6452220.1"/>
    </source>
</evidence>
<dbReference type="Proteomes" id="UP001431532">
    <property type="component" value="Unassembled WGS sequence"/>
</dbReference>
<name>A0AAW6U2U8_9MOLU</name>
<dbReference type="RefSeq" id="WP_282838635.1">
    <property type="nucleotide sequence ID" value="NZ_JASCXW010000002.1"/>
</dbReference>
<gene>
    <name evidence="5" type="ORF">QJ521_01480</name>
</gene>
<dbReference type="InterPro" id="IPR019808">
    <property type="entry name" value="Histidine_triad_CS"/>
</dbReference>
<dbReference type="EMBL" id="JASCXW010000002">
    <property type="protein sequence ID" value="MDI6452220.1"/>
    <property type="molecule type" value="Genomic_DNA"/>
</dbReference>
<dbReference type="Gene3D" id="3.30.428.10">
    <property type="entry name" value="HIT-like"/>
    <property type="match status" value="1"/>
</dbReference>
<dbReference type="PANTHER" id="PTHR46648:SF1">
    <property type="entry name" value="ADENOSINE 5'-MONOPHOSPHORAMIDASE HNT1"/>
    <property type="match status" value="1"/>
</dbReference>
<dbReference type="CDD" id="cd01277">
    <property type="entry name" value="HINT_subgroup"/>
    <property type="match status" value="1"/>
</dbReference>
<dbReference type="Pfam" id="PF01230">
    <property type="entry name" value="HIT"/>
    <property type="match status" value="1"/>
</dbReference>
<dbReference type="GO" id="GO:0008168">
    <property type="term" value="F:methyltransferase activity"/>
    <property type="evidence" value="ECO:0007669"/>
    <property type="project" value="UniProtKB-KW"/>
</dbReference>
<dbReference type="GO" id="GO:0032259">
    <property type="term" value="P:methylation"/>
    <property type="evidence" value="ECO:0007669"/>
    <property type="project" value="UniProtKB-KW"/>
</dbReference>
<dbReference type="PROSITE" id="PS51084">
    <property type="entry name" value="HIT_2"/>
    <property type="match status" value="1"/>
</dbReference>
<evidence type="ECO:0000313" key="6">
    <source>
        <dbReference type="Proteomes" id="UP001431532"/>
    </source>
</evidence>
<dbReference type="InterPro" id="IPR011146">
    <property type="entry name" value="HIT-like"/>
</dbReference>
<organism evidence="5 6">
    <name type="scientific">Peloplasma aerotolerans</name>
    <dbReference type="NCBI Taxonomy" id="3044389"/>
    <lineage>
        <taxon>Bacteria</taxon>
        <taxon>Bacillati</taxon>
        <taxon>Mycoplasmatota</taxon>
        <taxon>Mollicutes</taxon>
        <taxon>Acholeplasmatales</taxon>
        <taxon>Acholeplasmataceae</taxon>
        <taxon>Peloplasma</taxon>
    </lineage>
</organism>
<dbReference type="EC" id="2.1.1.-" evidence="5"/>
<dbReference type="PROSITE" id="PS00892">
    <property type="entry name" value="HIT_1"/>
    <property type="match status" value="1"/>
</dbReference>
<protein>
    <submittedName>
        <fullName evidence="5">HIT family protein</fullName>
        <ecNumber evidence="5">2.1.1.-</ecNumber>
    </submittedName>
</protein>
<dbReference type="InterPro" id="IPR039384">
    <property type="entry name" value="HINT"/>
</dbReference>